<feature type="compositionally biased region" description="Basic and acidic residues" evidence="1">
    <location>
        <begin position="160"/>
        <end position="169"/>
    </location>
</feature>
<name>A0ABS0EQT7_9BURK</name>
<comment type="caution">
    <text evidence="2">The sequence shown here is derived from an EMBL/GenBank/DDBJ whole genome shotgun (WGS) entry which is preliminary data.</text>
</comment>
<proteinExistence type="predicted"/>
<evidence type="ECO:0000256" key="1">
    <source>
        <dbReference type="SAM" id="MobiDB-lite"/>
    </source>
</evidence>
<dbReference type="RefSeq" id="WP_195874973.1">
    <property type="nucleotide sequence ID" value="NZ_JADOEL010000003.1"/>
</dbReference>
<keyword evidence="3" id="KW-1185">Reference proteome</keyword>
<organism evidence="2 3">
    <name type="scientific">Herminiimonas contaminans</name>
    <dbReference type="NCBI Taxonomy" id="1111140"/>
    <lineage>
        <taxon>Bacteria</taxon>
        <taxon>Pseudomonadati</taxon>
        <taxon>Pseudomonadota</taxon>
        <taxon>Betaproteobacteria</taxon>
        <taxon>Burkholderiales</taxon>
        <taxon>Oxalobacteraceae</taxon>
        <taxon>Herminiimonas</taxon>
    </lineage>
</organism>
<dbReference type="EMBL" id="JADOEL010000003">
    <property type="protein sequence ID" value="MBF8177218.1"/>
    <property type="molecule type" value="Genomic_DNA"/>
</dbReference>
<protein>
    <submittedName>
        <fullName evidence="2">Uncharacterized protein</fullName>
    </submittedName>
</protein>
<sequence length="194" mass="21380">MQPFKINQQVKLASVNPRAEIHGEERKAAFDLKFEAQCPASVLAHFDPDLAALLYKKPDDPDLAEQADPDAATSPRFPKMSGFKWDYETTGNKLVIDYGLGGESNITLSDTKLDKFSFMPQNGGTVLVMFRAIVHPETAHVGLLCDRIQQNIDLVIEPPKPQEQDDLLKGAKSSKKTTRAEAEAEFSGKPAPVE</sequence>
<gene>
    <name evidence="2" type="ORF">IXC47_05950</name>
</gene>
<evidence type="ECO:0000313" key="2">
    <source>
        <dbReference type="EMBL" id="MBF8177218.1"/>
    </source>
</evidence>
<evidence type="ECO:0000313" key="3">
    <source>
        <dbReference type="Proteomes" id="UP000657372"/>
    </source>
</evidence>
<reference evidence="2 3" key="1">
    <citation type="submission" date="2020-11" db="EMBL/GenBank/DDBJ databases">
        <title>WGS of Herminiimonas contaminans strain Marseille-Q4544 isolated from planarians Schmidtea mediterranea.</title>
        <authorList>
            <person name="Kangale L."/>
        </authorList>
    </citation>
    <scope>NUCLEOTIDE SEQUENCE [LARGE SCALE GENOMIC DNA]</scope>
    <source>
        <strain evidence="2 3">Marseille-Q4544</strain>
    </source>
</reference>
<feature type="region of interest" description="Disordered" evidence="1">
    <location>
        <begin position="157"/>
        <end position="194"/>
    </location>
</feature>
<accession>A0ABS0EQT7</accession>
<dbReference type="Proteomes" id="UP000657372">
    <property type="component" value="Unassembled WGS sequence"/>
</dbReference>